<evidence type="ECO:0000313" key="13">
    <source>
        <dbReference type="Proteomes" id="UP000000248"/>
    </source>
</evidence>
<evidence type="ECO:0000256" key="10">
    <source>
        <dbReference type="RuleBase" id="RU004481"/>
    </source>
</evidence>
<dbReference type="InterPro" id="IPR027417">
    <property type="entry name" value="P-loop_NTPase"/>
</dbReference>
<dbReference type="InterPro" id="IPR032859">
    <property type="entry name" value="KH_dom-like"/>
</dbReference>
<dbReference type="CDD" id="cd01894">
    <property type="entry name" value="EngA1"/>
    <property type="match status" value="1"/>
</dbReference>
<evidence type="ECO:0000256" key="4">
    <source>
        <dbReference type="ARBA" id="ARBA00022737"/>
    </source>
</evidence>
<feature type="binding site" evidence="8">
    <location>
        <begin position="59"/>
        <end position="63"/>
    </location>
    <ligand>
        <name>GTP</name>
        <dbReference type="ChEBI" id="CHEBI:37565"/>
        <label>1</label>
    </ligand>
</feature>
<dbReference type="GO" id="GO:0043022">
    <property type="term" value="F:ribosome binding"/>
    <property type="evidence" value="ECO:0007669"/>
    <property type="project" value="TreeGrafter"/>
</dbReference>
<sequence>MIDHLATVALVGRPNVGKSTLFNTLTRSRQAIVSNKAGLTRDRIYARTTLAGVPCMLIDTGGMLNTETAEIDFRVDEQARTAMEEADVIVFVLDARDGLTLDDEQIAAELRRVTKPIVLAVNKIDGVDPDVAVADFYRLGMQPVLTIAAEQRRGIKQLEDLIVSLLPPAPIENANETAAQESIHLAVLGRPNAGKSTLLNRLLGEERLVASPVAGTTRDAIRIPYVDNEGDAFTLIDTAGIRRKARVDDKIEKFSIVKALEAIEQANVVILVLDAQAGITDQDAHLLGEIIKRGRGLVIAVNKWDHLDGETREKIQAQLERKLNFVDYAEIFYISALHGSNIRALLPAVKTVYRSVMMEISTNQWTQALELAYHRHQPPLVNGRAIKLQYAHQGGKNPPHVIIHGARTDNVPASYTQYLSRFFRQYFHLHGTPIRISYRDKANPFDPEK</sequence>
<keyword evidence="6 8" id="KW-0342">GTP-binding</keyword>
<dbReference type="PROSITE" id="PS51712">
    <property type="entry name" value="G_ENGA"/>
    <property type="match status" value="2"/>
</dbReference>
<name>A5EVL8_DICNV</name>
<dbReference type="Gene3D" id="3.30.300.20">
    <property type="match status" value="1"/>
</dbReference>
<dbReference type="KEGG" id="dno:DNO_0520"/>
<keyword evidence="13" id="KW-1185">Reference proteome</keyword>
<dbReference type="FunFam" id="3.40.50.300:FF:000040">
    <property type="entry name" value="GTPase Der"/>
    <property type="match status" value="1"/>
</dbReference>
<dbReference type="GO" id="GO:0042254">
    <property type="term" value="P:ribosome biogenesis"/>
    <property type="evidence" value="ECO:0007669"/>
    <property type="project" value="UniProtKB-KW"/>
</dbReference>
<evidence type="ECO:0000256" key="6">
    <source>
        <dbReference type="ARBA" id="ARBA00023134"/>
    </source>
</evidence>
<comment type="similarity">
    <text evidence="1 8 9 10">Belongs to the TRAFAC class TrmE-Era-EngA-EngB-Septin-like GTPase superfamily. EngA (Der) GTPase family.</text>
</comment>
<dbReference type="GO" id="GO:0005525">
    <property type="term" value="F:GTP binding"/>
    <property type="evidence" value="ECO:0007669"/>
    <property type="project" value="UniProtKB-UniRule"/>
</dbReference>
<dbReference type="SUPFAM" id="SSF52540">
    <property type="entry name" value="P-loop containing nucleoside triphosphate hydrolases"/>
    <property type="match status" value="2"/>
</dbReference>
<dbReference type="InterPro" id="IPR003593">
    <property type="entry name" value="AAA+_ATPase"/>
</dbReference>
<dbReference type="SMART" id="SM00382">
    <property type="entry name" value="AAA"/>
    <property type="match status" value="2"/>
</dbReference>
<proteinExistence type="inferred from homology"/>
<dbReference type="HAMAP" id="MF_00195">
    <property type="entry name" value="GTPase_Der"/>
    <property type="match status" value="1"/>
</dbReference>
<dbReference type="PANTHER" id="PTHR43834">
    <property type="entry name" value="GTPASE DER"/>
    <property type="match status" value="1"/>
</dbReference>
<comment type="function">
    <text evidence="8 10">GTPase that plays an essential role in the late steps of ribosome biogenesis.</text>
</comment>
<gene>
    <name evidence="12" type="primary">engA</name>
    <name evidence="8" type="synonym">der</name>
    <name evidence="12" type="ordered locus">DNO_0520</name>
</gene>
<accession>A5EVL8</accession>
<dbReference type="InterPro" id="IPR005225">
    <property type="entry name" value="Small_GTP-bd"/>
</dbReference>
<dbReference type="EMBL" id="CP000513">
    <property type="protein sequence ID" value="ABQ13286.1"/>
    <property type="molecule type" value="Genomic_DNA"/>
</dbReference>
<dbReference type="InterPro" id="IPR031166">
    <property type="entry name" value="G_ENGA"/>
</dbReference>
<evidence type="ECO:0000256" key="1">
    <source>
        <dbReference type="ARBA" id="ARBA00008279"/>
    </source>
</evidence>
<feature type="binding site" evidence="8">
    <location>
        <begin position="189"/>
        <end position="196"/>
    </location>
    <ligand>
        <name>GTP</name>
        <dbReference type="ChEBI" id="CHEBI:37565"/>
        <label>2</label>
    </ligand>
</feature>
<feature type="domain" description="EngA-type G" evidence="11">
    <location>
        <begin position="6"/>
        <end position="170"/>
    </location>
</feature>
<dbReference type="STRING" id="246195.DNO_0520"/>
<keyword evidence="3 8" id="KW-0690">Ribosome biogenesis</keyword>
<dbReference type="CDD" id="cd01895">
    <property type="entry name" value="EngA2"/>
    <property type="match status" value="1"/>
</dbReference>
<evidence type="ECO:0000313" key="12">
    <source>
        <dbReference type="EMBL" id="ABQ13286.1"/>
    </source>
</evidence>
<dbReference type="RefSeq" id="WP_012030855.1">
    <property type="nucleotide sequence ID" value="NC_009446.1"/>
</dbReference>
<dbReference type="PRINTS" id="PR00326">
    <property type="entry name" value="GTP1OBG"/>
</dbReference>
<evidence type="ECO:0000256" key="2">
    <source>
        <dbReference type="ARBA" id="ARBA00020953"/>
    </source>
</evidence>
<reference evidence="12 13" key="1">
    <citation type="journal article" date="2007" name="Nat. Biotechnol.">
        <title>Genome sequence and identification of candidate vaccine antigens from the animal pathogen Dichelobacter nodosus.</title>
        <authorList>
            <person name="Myers G.S."/>
            <person name="Parker D."/>
            <person name="Al-Hasani K."/>
            <person name="Kennan R.M."/>
            <person name="Seemann T."/>
            <person name="Ren Q."/>
            <person name="Badger J.H."/>
            <person name="Selengut J.D."/>
            <person name="Deboy R.T."/>
            <person name="Tettelin H."/>
            <person name="Boyce J.D."/>
            <person name="McCarl V.P."/>
            <person name="Han X."/>
            <person name="Nelson W.C."/>
            <person name="Madupu R."/>
            <person name="Mohamoud Y."/>
            <person name="Holley T."/>
            <person name="Fedorova N."/>
            <person name="Khouri H."/>
            <person name="Bottomley S.P."/>
            <person name="Whittington R.J."/>
            <person name="Adler B."/>
            <person name="Songer J.G."/>
            <person name="Rood J.I."/>
            <person name="Paulsen I.T."/>
        </authorList>
    </citation>
    <scope>NUCLEOTIDE SEQUENCE [LARGE SCALE GENOMIC DNA]</scope>
    <source>
        <strain evidence="12 13">VCS1703A</strain>
    </source>
</reference>
<dbReference type="NCBIfam" id="TIGR03594">
    <property type="entry name" value="GTPase_EngA"/>
    <property type="match status" value="1"/>
</dbReference>
<dbReference type="Proteomes" id="UP000000248">
    <property type="component" value="Chromosome"/>
</dbReference>
<dbReference type="AlphaFoldDB" id="A5EVL8"/>
<dbReference type="FunFam" id="3.40.50.300:FF:000494">
    <property type="entry name" value="tRNA modification GTPase MnmE"/>
    <property type="match status" value="1"/>
</dbReference>
<feature type="binding site" evidence="8">
    <location>
        <begin position="12"/>
        <end position="19"/>
    </location>
    <ligand>
        <name>GTP</name>
        <dbReference type="ChEBI" id="CHEBI:37565"/>
        <label>1</label>
    </ligand>
</feature>
<protein>
    <recommendedName>
        <fullName evidence="2 8">GTPase Der</fullName>
    </recommendedName>
    <alternativeName>
        <fullName evidence="7 8">GTP-binding protein EngA</fullName>
    </alternativeName>
</protein>
<dbReference type="InterPro" id="IPR015946">
    <property type="entry name" value="KH_dom-like_a/b"/>
</dbReference>
<feature type="binding site" evidence="8">
    <location>
        <begin position="302"/>
        <end position="305"/>
    </location>
    <ligand>
        <name>GTP</name>
        <dbReference type="ChEBI" id="CHEBI:37565"/>
        <label>2</label>
    </ligand>
</feature>
<dbReference type="InterPro" id="IPR006073">
    <property type="entry name" value="GTP-bd"/>
</dbReference>
<keyword evidence="4 10" id="KW-0677">Repeat</keyword>
<dbReference type="Gene3D" id="3.40.50.300">
    <property type="entry name" value="P-loop containing nucleotide triphosphate hydrolases"/>
    <property type="match status" value="2"/>
</dbReference>
<feature type="binding site" evidence="8">
    <location>
        <begin position="122"/>
        <end position="125"/>
    </location>
    <ligand>
        <name>GTP</name>
        <dbReference type="ChEBI" id="CHEBI:37565"/>
        <label>1</label>
    </ligand>
</feature>
<feature type="domain" description="EngA-type G" evidence="11">
    <location>
        <begin position="183"/>
        <end position="357"/>
    </location>
</feature>
<dbReference type="InterPro" id="IPR016484">
    <property type="entry name" value="GTPase_Der"/>
</dbReference>
<dbReference type="FunFam" id="3.30.300.20:FF:000004">
    <property type="entry name" value="GTPase Der"/>
    <property type="match status" value="1"/>
</dbReference>
<dbReference type="PIRSF" id="PIRSF006485">
    <property type="entry name" value="GTP-binding_EngA"/>
    <property type="match status" value="1"/>
</dbReference>
<evidence type="ECO:0000256" key="5">
    <source>
        <dbReference type="ARBA" id="ARBA00022741"/>
    </source>
</evidence>
<evidence type="ECO:0000256" key="7">
    <source>
        <dbReference type="ARBA" id="ARBA00032345"/>
    </source>
</evidence>
<keyword evidence="5 8" id="KW-0547">Nucleotide-binding</keyword>
<dbReference type="HOGENOM" id="CLU_016077_6_2_6"/>
<dbReference type="Pfam" id="PF14714">
    <property type="entry name" value="KH_dom-like"/>
    <property type="match status" value="1"/>
</dbReference>
<feature type="binding site" evidence="8">
    <location>
        <begin position="237"/>
        <end position="241"/>
    </location>
    <ligand>
        <name>GTP</name>
        <dbReference type="ChEBI" id="CHEBI:37565"/>
        <label>2</label>
    </ligand>
</feature>
<evidence type="ECO:0000259" key="11">
    <source>
        <dbReference type="PROSITE" id="PS51712"/>
    </source>
</evidence>
<dbReference type="Pfam" id="PF01926">
    <property type="entry name" value="MMR_HSR1"/>
    <property type="match status" value="2"/>
</dbReference>
<evidence type="ECO:0000256" key="8">
    <source>
        <dbReference type="HAMAP-Rule" id="MF_00195"/>
    </source>
</evidence>
<evidence type="ECO:0000256" key="3">
    <source>
        <dbReference type="ARBA" id="ARBA00022517"/>
    </source>
</evidence>
<dbReference type="PANTHER" id="PTHR43834:SF6">
    <property type="entry name" value="GTPASE DER"/>
    <property type="match status" value="1"/>
</dbReference>
<dbReference type="NCBIfam" id="TIGR00231">
    <property type="entry name" value="small_GTP"/>
    <property type="match status" value="2"/>
</dbReference>
<organism evidence="12 13">
    <name type="scientific">Dichelobacter nodosus (strain VCS1703A)</name>
    <dbReference type="NCBI Taxonomy" id="246195"/>
    <lineage>
        <taxon>Bacteria</taxon>
        <taxon>Pseudomonadati</taxon>
        <taxon>Pseudomonadota</taxon>
        <taxon>Gammaproteobacteria</taxon>
        <taxon>Cardiobacteriales</taxon>
        <taxon>Cardiobacteriaceae</taxon>
        <taxon>Dichelobacter</taxon>
    </lineage>
</organism>
<dbReference type="eggNOG" id="COG1160">
    <property type="taxonomic scope" value="Bacteria"/>
</dbReference>
<comment type="subunit">
    <text evidence="8">Associates with the 50S ribosomal subunit.</text>
</comment>
<evidence type="ECO:0000256" key="9">
    <source>
        <dbReference type="PROSITE-ProRule" id="PRU01049"/>
    </source>
</evidence>
<dbReference type="OrthoDB" id="9805918at2"/>